<name>A0A0P0RS46_9BURK</name>
<keyword evidence="1" id="KW-0614">Plasmid</keyword>
<accession>A0A0P0RS46</accession>
<dbReference type="AlphaFoldDB" id="A0A0P0RS46"/>
<organism evidence="1 2">
    <name type="scientific">Paraburkholderia caribensis MBA4</name>
    <dbReference type="NCBI Taxonomy" id="1323664"/>
    <lineage>
        <taxon>Bacteria</taxon>
        <taxon>Pseudomonadati</taxon>
        <taxon>Pseudomonadota</taxon>
        <taxon>Betaproteobacteria</taxon>
        <taxon>Burkholderiales</taxon>
        <taxon>Burkholderiaceae</taxon>
        <taxon>Paraburkholderia</taxon>
    </lineage>
</organism>
<reference evidence="1 2" key="1">
    <citation type="journal article" date="2014" name="Genome Announc.">
        <title>Draft Genome Sequence of the Haloacid-Degrading Burkholderia caribensis Strain MBA4.</title>
        <authorList>
            <person name="Pan Y."/>
            <person name="Kong K.F."/>
            <person name="Tsang J.S."/>
        </authorList>
    </citation>
    <scope>NUCLEOTIDE SEQUENCE [LARGE SCALE GENOMIC DNA]</scope>
    <source>
        <strain evidence="1 2">MBA4</strain>
        <plasmid evidence="2">Plasmid</plasmid>
    </source>
</reference>
<dbReference type="KEGG" id="bcai:K788_0007321"/>
<evidence type="ECO:0000313" key="1">
    <source>
        <dbReference type="EMBL" id="ALL71692.1"/>
    </source>
</evidence>
<protein>
    <submittedName>
        <fullName evidence="1">Uncharacterized protein</fullName>
    </submittedName>
</protein>
<evidence type="ECO:0000313" key="2">
    <source>
        <dbReference type="Proteomes" id="UP000019146"/>
    </source>
</evidence>
<dbReference type="Proteomes" id="UP000019146">
    <property type="component" value="Plasmid unnamed"/>
</dbReference>
<gene>
    <name evidence="1" type="ORF">K788_0007321</name>
</gene>
<proteinExistence type="predicted"/>
<dbReference type="EMBL" id="CP012748">
    <property type="protein sequence ID" value="ALL71692.1"/>
    <property type="molecule type" value="Genomic_DNA"/>
</dbReference>
<sequence>MHRKCTRYLQKIYAPNISQLRRPAASLGRRFSPRYAQY</sequence>
<geneLocation type="plasmid" evidence="2"/>